<accession>A0A060R705</accession>
<evidence type="ECO:0000313" key="17">
    <source>
        <dbReference type="EMBL" id="CDN30857.1"/>
    </source>
</evidence>
<gene>
    <name evidence="12" type="primary">dapA</name>
    <name evidence="17" type="ORF">BN938_0752</name>
</gene>
<feature type="site" description="L-lysine inhibitor binding" evidence="16">
    <location>
        <position position="84"/>
    </location>
</feature>
<dbReference type="PANTHER" id="PTHR12128">
    <property type="entry name" value="DIHYDRODIPICOLINATE SYNTHASE"/>
    <property type="match status" value="1"/>
</dbReference>
<dbReference type="UniPathway" id="UPA00034">
    <property type="reaction ID" value="UER00017"/>
</dbReference>
<evidence type="ECO:0000256" key="14">
    <source>
        <dbReference type="PIRSR" id="PIRSR001365-1"/>
    </source>
</evidence>
<comment type="subcellular location">
    <subcellularLocation>
        <location evidence="12">Cytoplasm</location>
    </subcellularLocation>
</comment>
<organism evidence="17 18">
    <name type="scientific">Mucinivorans hirudinis</name>
    <dbReference type="NCBI Taxonomy" id="1433126"/>
    <lineage>
        <taxon>Bacteria</taxon>
        <taxon>Pseudomonadati</taxon>
        <taxon>Bacteroidota</taxon>
        <taxon>Bacteroidia</taxon>
        <taxon>Bacteroidales</taxon>
        <taxon>Rikenellaceae</taxon>
        <taxon>Mucinivorans</taxon>
    </lineage>
</organism>
<dbReference type="AlphaFoldDB" id="A0A060R705"/>
<evidence type="ECO:0000256" key="15">
    <source>
        <dbReference type="PIRSR" id="PIRSR001365-2"/>
    </source>
</evidence>
<evidence type="ECO:0000256" key="3">
    <source>
        <dbReference type="ARBA" id="ARBA00007592"/>
    </source>
</evidence>
<dbReference type="EMBL" id="HG934468">
    <property type="protein sequence ID" value="CDN30857.1"/>
    <property type="molecule type" value="Genomic_DNA"/>
</dbReference>
<evidence type="ECO:0000256" key="9">
    <source>
        <dbReference type="ARBA" id="ARBA00023239"/>
    </source>
</evidence>
<evidence type="ECO:0000256" key="2">
    <source>
        <dbReference type="ARBA" id="ARBA00005120"/>
    </source>
</evidence>
<feature type="site" description="L-lysine inhibitor binding" evidence="16">
    <location>
        <position position="88"/>
    </location>
</feature>
<feature type="site" description="L-lysine inhibitor binding; via carbonyl oxygen" evidence="16">
    <location>
        <position position="53"/>
    </location>
</feature>
<evidence type="ECO:0000256" key="4">
    <source>
        <dbReference type="ARBA" id="ARBA00012086"/>
    </source>
</evidence>
<keyword evidence="9 12" id="KW-0456">Lyase</keyword>
<evidence type="ECO:0000256" key="7">
    <source>
        <dbReference type="ARBA" id="ARBA00022915"/>
    </source>
</evidence>
<evidence type="ECO:0000256" key="10">
    <source>
        <dbReference type="ARBA" id="ARBA00023270"/>
    </source>
</evidence>
<dbReference type="InterPro" id="IPR013785">
    <property type="entry name" value="Aldolase_TIM"/>
</dbReference>
<keyword evidence="6 12" id="KW-0028">Amino-acid biosynthesis</keyword>
<dbReference type="HAMAP" id="MF_00418">
    <property type="entry name" value="DapA"/>
    <property type="match status" value="1"/>
</dbReference>
<dbReference type="InterPro" id="IPR005263">
    <property type="entry name" value="DapA"/>
</dbReference>
<feature type="active site" description="Proton donor/acceptor" evidence="12 14">
    <location>
        <position position="137"/>
    </location>
</feature>
<dbReference type="GO" id="GO:0019877">
    <property type="term" value="P:diaminopimelate biosynthetic process"/>
    <property type="evidence" value="ECO:0007669"/>
    <property type="project" value="UniProtKB-UniRule"/>
</dbReference>
<comment type="catalytic activity">
    <reaction evidence="11 12">
        <text>L-aspartate 4-semialdehyde + pyruvate = (2S,4S)-4-hydroxy-2,3,4,5-tetrahydrodipicolinate + H2O + H(+)</text>
        <dbReference type="Rhea" id="RHEA:34171"/>
        <dbReference type="ChEBI" id="CHEBI:15361"/>
        <dbReference type="ChEBI" id="CHEBI:15377"/>
        <dbReference type="ChEBI" id="CHEBI:15378"/>
        <dbReference type="ChEBI" id="CHEBI:67139"/>
        <dbReference type="ChEBI" id="CHEBI:537519"/>
        <dbReference type="EC" id="4.3.3.7"/>
    </reaction>
</comment>
<dbReference type="STRING" id="1433126.BN938_0752"/>
<comment type="similarity">
    <text evidence="3 12 13">Belongs to the DapA family.</text>
</comment>
<dbReference type="SUPFAM" id="SSF51569">
    <property type="entry name" value="Aldolase"/>
    <property type="match status" value="1"/>
</dbReference>
<dbReference type="KEGG" id="rbc:BN938_0752"/>
<evidence type="ECO:0000256" key="13">
    <source>
        <dbReference type="PIRNR" id="PIRNR001365"/>
    </source>
</evidence>
<evidence type="ECO:0000313" key="18">
    <source>
        <dbReference type="Proteomes" id="UP000027616"/>
    </source>
</evidence>
<dbReference type="SMART" id="SM01130">
    <property type="entry name" value="DHDPS"/>
    <property type="match status" value="1"/>
</dbReference>
<dbReference type="PANTHER" id="PTHR12128:SF66">
    <property type="entry name" value="4-HYDROXY-2-OXOGLUTARATE ALDOLASE, MITOCHONDRIAL"/>
    <property type="match status" value="1"/>
</dbReference>
<feature type="site" description="Part of a proton relay during catalysis" evidence="12 16">
    <location>
        <position position="111"/>
    </location>
</feature>
<dbReference type="PIRSF" id="PIRSF001365">
    <property type="entry name" value="DHDPS"/>
    <property type="match status" value="1"/>
</dbReference>
<dbReference type="OrthoDB" id="9782828at2"/>
<dbReference type="GO" id="GO:0008840">
    <property type="term" value="F:4-hydroxy-tetrahydrodipicolinate synthase activity"/>
    <property type="evidence" value="ECO:0007669"/>
    <property type="project" value="UniProtKB-UniRule"/>
</dbReference>
<dbReference type="GO" id="GO:0005829">
    <property type="term" value="C:cytosol"/>
    <property type="evidence" value="ECO:0007669"/>
    <property type="project" value="TreeGrafter"/>
</dbReference>
<keyword evidence="8 12" id="KW-0457">Lysine biosynthesis</keyword>
<evidence type="ECO:0000256" key="8">
    <source>
        <dbReference type="ARBA" id="ARBA00023154"/>
    </source>
</evidence>
<evidence type="ECO:0000256" key="16">
    <source>
        <dbReference type="PIRSR" id="PIRSR001365-3"/>
    </source>
</evidence>
<dbReference type="NCBIfam" id="TIGR00674">
    <property type="entry name" value="dapA"/>
    <property type="match status" value="1"/>
</dbReference>
<keyword evidence="5 12" id="KW-0963">Cytoplasm</keyword>
<dbReference type="InterPro" id="IPR002220">
    <property type="entry name" value="DapA-like"/>
</dbReference>
<comment type="caution">
    <text evidence="12">Was originally thought to be a dihydrodipicolinate synthase (DHDPS), catalyzing the condensation of (S)-aspartate-beta-semialdehyde [(S)-ASA] and pyruvate to dihydrodipicolinate (DHDP). However, it was shown in E.coli that the product of the enzymatic reaction is not dihydrodipicolinate but in fact (4S)-4-hydroxy-2,3,4,5-tetrahydro-(2S)-dipicolinic acid (HTPA), and that the consecutive dehydration reaction leading to DHDP is not spontaneous but catalyzed by DapB.</text>
</comment>
<dbReference type="HOGENOM" id="CLU_049343_7_0_10"/>
<comment type="pathway">
    <text evidence="2 12">Amino-acid biosynthesis; L-lysine biosynthesis via DAP pathway; (S)-tetrahydrodipicolinate from L-aspartate: step 3/4.</text>
</comment>
<evidence type="ECO:0000256" key="1">
    <source>
        <dbReference type="ARBA" id="ARBA00003294"/>
    </source>
</evidence>
<feature type="site" description="Part of a proton relay during catalysis" evidence="12 16">
    <location>
        <position position="48"/>
    </location>
</feature>
<dbReference type="Pfam" id="PF00701">
    <property type="entry name" value="DHDPS"/>
    <property type="match status" value="1"/>
</dbReference>
<dbReference type="eggNOG" id="COG0329">
    <property type="taxonomic scope" value="Bacteria"/>
</dbReference>
<reference evidence="17 18" key="1">
    <citation type="journal article" date="2015" name="Genome Announc.">
        <title>Complete Genome Sequence of the Novel Leech Symbiont Mucinivorans hirudinis M3T.</title>
        <authorList>
            <person name="Nelson M.C."/>
            <person name="Bomar L."/>
            <person name="Graf J."/>
        </authorList>
    </citation>
    <scope>NUCLEOTIDE SEQUENCE [LARGE SCALE GENOMIC DNA]</scope>
    <source>
        <strain evidence="18">M3</strain>
    </source>
</reference>
<evidence type="ECO:0000256" key="6">
    <source>
        <dbReference type="ARBA" id="ARBA00022605"/>
    </source>
</evidence>
<feature type="binding site" evidence="12 15">
    <location>
        <position position="209"/>
    </location>
    <ligand>
        <name>pyruvate</name>
        <dbReference type="ChEBI" id="CHEBI:15361"/>
    </ligand>
</feature>
<comment type="function">
    <text evidence="1 12">Catalyzes the condensation of (S)-aspartate-beta-semialdehyde [(S)-ASA] and pyruvate to 4-hydroxy-tetrahydrodipicolinate (HTPA).</text>
</comment>
<feature type="site" description="L-lysine inhibitor binding" evidence="16">
    <location>
        <position position="110"/>
    </location>
</feature>
<keyword evidence="18" id="KW-1185">Reference proteome</keyword>
<dbReference type="Gene3D" id="3.20.20.70">
    <property type="entry name" value="Aldolase class I"/>
    <property type="match status" value="1"/>
</dbReference>
<evidence type="ECO:0000256" key="5">
    <source>
        <dbReference type="ARBA" id="ARBA00022490"/>
    </source>
</evidence>
<dbReference type="EC" id="4.3.3.7" evidence="4 12"/>
<comment type="subunit">
    <text evidence="12">Homotetramer; dimer of dimers.</text>
</comment>
<dbReference type="PATRIC" id="fig|1433126.3.peg.753"/>
<evidence type="ECO:0000256" key="11">
    <source>
        <dbReference type="ARBA" id="ARBA00047836"/>
    </source>
</evidence>
<protein>
    <recommendedName>
        <fullName evidence="4 12">4-hydroxy-tetrahydrodipicolinate synthase</fullName>
        <shortName evidence="12">HTPA synthase</shortName>
        <ecNumber evidence="4 12">4.3.3.7</ecNumber>
    </recommendedName>
</protein>
<dbReference type="Proteomes" id="UP000027616">
    <property type="component" value="Chromosome I"/>
</dbReference>
<keyword evidence="10 12" id="KW-0704">Schiff base</keyword>
<dbReference type="CDD" id="cd00950">
    <property type="entry name" value="DHDPS"/>
    <property type="match status" value="1"/>
</dbReference>
<name>A0A060R705_9BACT</name>
<feature type="active site" description="Schiff-base intermediate with substrate" evidence="12 14">
    <location>
        <position position="167"/>
    </location>
</feature>
<dbReference type="PRINTS" id="PR00146">
    <property type="entry name" value="DHPICSNTHASE"/>
</dbReference>
<proteinExistence type="inferred from homology"/>
<keyword evidence="7 12" id="KW-0220">Diaminopimelate biosynthesis</keyword>
<sequence>MSKHIFHGVGVALITPFDKDGAVDFTALEAVVDYVTAAGADFLVVMGTTAENATLTKEEKHDILRTVVKRNKGKLPIVYGVGGNNTAETINTLKTSDLEGVDGILSVVPYYNKPNQEGIYAHFAEVLKNSQLPVILYNVPARTGVNMTATTTLKLANDFRGRAVAVKEASGNLSQAAYILKGRPEGFALLSGDDNLTLPLAALGADGVISVSANAFPSKFSQMVHKALEGDLRSAAPLNLELHSVTDMLFEEGNPAGVKAALSYKGLILNKLRLPLTPISKNLEEKIVQQILCHGLY</sequence>
<dbReference type="GO" id="GO:0009089">
    <property type="term" value="P:lysine biosynthetic process via diaminopimelate"/>
    <property type="evidence" value="ECO:0007669"/>
    <property type="project" value="UniProtKB-UniRule"/>
</dbReference>
<feature type="binding site" evidence="12 15">
    <location>
        <position position="49"/>
    </location>
    <ligand>
        <name>pyruvate</name>
        <dbReference type="ChEBI" id="CHEBI:15361"/>
    </ligand>
</feature>
<evidence type="ECO:0000256" key="12">
    <source>
        <dbReference type="HAMAP-Rule" id="MF_00418"/>
    </source>
</evidence>